<evidence type="ECO:0000256" key="2">
    <source>
        <dbReference type="ARBA" id="ARBA00022692"/>
    </source>
</evidence>
<dbReference type="AlphaFoldDB" id="A0AAD4JMV8"/>
<evidence type="ECO:0000256" key="5">
    <source>
        <dbReference type="ARBA" id="ARBA00023136"/>
    </source>
</evidence>
<evidence type="ECO:0000256" key="7">
    <source>
        <dbReference type="SAM" id="Phobius"/>
    </source>
</evidence>
<accession>A0AAD4JMV8</accession>
<dbReference type="PANTHER" id="PTHR31769">
    <property type="entry name" value="OS07G0462200 PROTEIN-RELATED"/>
    <property type="match status" value="1"/>
</dbReference>
<organism evidence="9 10">
    <name type="scientific">Perilla frutescens var. hirtella</name>
    <name type="common">Perilla citriodora</name>
    <name type="synonym">Perilla setoyensis</name>
    <dbReference type="NCBI Taxonomy" id="608512"/>
    <lineage>
        <taxon>Eukaryota</taxon>
        <taxon>Viridiplantae</taxon>
        <taxon>Streptophyta</taxon>
        <taxon>Embryophyta</taxon>
        <taxon>Tracheophyta</taxon>
        <taxon>Spermatophyta</taxon>
        <taxon>Magnoliopsida</taxon>
        <taxon>eudicotyledons</taxon>
        <taxon>Gunneridae</taxon>
        <taxon>Pentapetalae</taxon>
        <taxon>asterids</taxon>
        <taxon>lamiids</taxon>
        <taxon>Lamiales</taxon>
        <taxon>Lamiaceae</taxon>
        <taxon>Nepetoideae</taxon>
        <taxon>Elsholtzieae</taxon>
        <taxon>Perilla</taxon>
    </lineage>
</organism>
<dbReference type="GO" id="GO:0012505">
    <property type="term" value="C:endomembrane system"/>
    <property type="evidence" value="ECO:0007669"/>
    <property type="project" value="UniProtKB-SubCell"/>
</dbReference>
<name>A0AAD4JMV8_PERFH</name>
<dbReference type="EMBL" id="SDAM02000020">
    <property type="protein sequence ID" value="KAH6836361.1"/>
    <property type="molecule type" value="Genomic_DNA"/>
</dbReference>
<feature type="chain" id="PRO_5041962095" evidence="8">
    <location>
        <begin position="27"/>
        <end position="193"/>
    </location>
</feature>
<evidence type="ECO:0000313" key="10">
    <source>
        <dbReference type="Proteomes" id="UP001190926"/>
    </source>
</evidence>
<dbReference type="Pfam" id="PF06749">
    <property type="entry name" value="DUF1218"/>
    <property type="match status" value="1"/>
</dbReference>
<evidence type="ECO:0000256" key="1">
    <source>
        <dbReference type="ARBA" id="ARBA00004127"/>
    </source>
</evidence>
<feature type="transmembrane region" description="Helical" evidence="7">
    <location>
        <begin position="142"/>
        <end position="164"/>
    </location>
</feature>
<evidence type="ECO:0000256" key="3">
    <source>
        <dbReference type="ARBA" id="ARBA00022729"/>
    </source>
</evidence>
<feature type="signal peptide" evidence="8">
    <location>
        <begin position="1"/>
        <end position="26"/>
    </location>
</feature>
<evidence type="ECO:0000256" key="8">
    <source>
        <dbReference type="SAM" id="SignalP"/>
    </source>
</evidence>
<dbReference type="Proteomes" id="UP001190926">
    <property type="component" value="Unassembled WGS sequence"/>
</dbReference>
<evidence type="ECO:0000256" key="6">
    <source>
        <dbReference type="ARBA" id="ARBA00029467"/>
    </source>
</evidence>
<reference evidence="9 10" key="1">
    <citation type="journal article" date="2021" name="Nat. Commun.">
        <title>Incipient diploidization of the medicinal plant Perilla within 10,000 years.</title>
        <authorList>
            <person name="Zhang Y."/>
            <person name="Shen Q."/>
            <person name="Leng L."/>
            <person name="Zhang D."/>
            <person name="Chen S."/>
            <person name="Shi Y."/>
            <person name="Ning Z."/>
            <person name="Chen S."/>
        </authorList>
    </citation>
    <scope>NUCLEOTIDE SEQUENCE [LARGE SCALE GENOMIC DNA]</scope>
    <source>
        <strain evidence="10">cv. PC099</strain>
    </source>
</reference>
<keyword evidence="2 7" id="KW-0812">Transmembrane</keyword>
<evidence type="ECO:0000313" key="9">
    <source>
        <dbReference type="EMBL" id="KAH6836361.1"/>
    </source>
</evidence>
<protein>
    <submittedName>
        <fullName evidence="9">Keratin-associated protein</fullName>
    </submittedName>
</protein>
<comment type="subcellular location">
    <subcellularLocation>
        <location evidence="1">Endomembrane system</location>
        <topology evidence="1">Multi-pass membrane protein</topology>
    </subcellularLocation>
</comment>
<comment type="caution">
    <text evidence="9">The sequence shown here is derived from an EMBL/GenBank/DDBJ whole genome shotgun (WGS) entry which is preliminary data.</text>
</comment>
<dbReference type="InterPro" id="IPR009606">
    <property type="entry name" value="DEAL/Modifying_wall_lignin1/2"/>
</dbReference>
<keyword evidence="5 7" id="KW-0472">Membrane</keyword>
<sequence>MAFTMKQMALLVAFLGAVSFILGVVAENKKPPSGTAITGKGVVICKYPSDPSVALGFTSFALLIVCAFAGGYSLFYPYKGKSVPYKALLQNKGFVAFSIVATATTLLAAVMLIWPTLTELGHRTNNVHQDLETSCPTAKTGLLGGGAFLSLDSCLFWLVALMLADNARADYFDESDDKVAGSYGADEAIKGNA</sequence>
<evidence type="ECO:0000256" key="4">
    <source>
        <dbReference type="ARBA" id="ARBA00022989"/>
    </source>
</evidence>
<feature type="transmembrane region" description="Helical" evidence="7">
    <location>
        <begin position="53"/>
        <end position="74"/>
    </location>
</feature>
<keyword evidence="4 7" id="KW-1133">Transmembrane helix</keyword>
<comment type="similarity">
    <text evidence="6">Belongs to the DESIGUAL family.</text>
</comment>
<gene>
    <name evidence="9" type="ORF">C2S53_011221</name>
</gene>
<feature type="transmembrane region" description="Helical" evidence="7">
    <location>
        <begin position="94"/>
        <end position="114"/>
    </location>
</feature>
<keyword evidence="10" id="KW-1185">Reference proteome</keyword>
<keyword evidence="3 8" id="KW-0732">Signal</keyword>
<dbReference type="InterPro" id="IPR052222">
    <property type="entry name" value="DESIGUAL"/>
</dbReference>
<proteinExistence type="inferred from homology"/>